<dbReference type="AlphaFoldDB" id="A0A445DW81"/>
<accession>A0A445DW81</accession>
<organism evidence="1 2">
    <name type="scientific">Arachis hypogaea</name>
    <name type="common">Peanut</name>
    <dbReference type="NCBI Taxonomy" id="3818"/>
    <lineage>
        <taxon>Eukaryota</taxon>
        <taxon>Viridiplantae</taxon>
        <taxon>Streptophyta</taxon>
        <taxon>Embryophyta</taxon>
        <taxon>Tracheophyta</taxon>
        <taxon>Spermatophyta</taxon>
        <taxon>Magnoliopsida</taxon>
        <taxon>eudicotyledons</taxon>
        <taxon>Gunneridae</taxon>
        <taxon>Pentapetalae</taxon>
        <taxon>rosids</taxon>
        <taxon>fabids</taxon>
        <taxon>Fabales</taxon>
        <taxon>Fabaceae</taxon>
        <taxon>Papilionoideae</taxon>
        <taxon>50 kb inversion clade</taxon>
        <taxon>dalbergioids sensu lato</taxon>
        <taxon>Dalbergieae</taxon>
        <taxon>Pterocarpus clade</taxon>
        <taxon>Arachis</taxon>
    </lineage>
</organism>
<protein>
    <recommendedName>
        <fullName evidence="3">SWIM-type domain-containing protein</fullName>
    </recommendedName>
</protein>
<reference evidence="1 2" key="1">
    <citation type="submission" date="2019-01" db="EMBL/GenBank/DDBJ databases">
        <title>Sequencing of cultivated peanut Arachis hypogaea provides insights into genome evolution and oil improvement.</title>
        <authorList>
            <person name="Chen X."/>
        </authorList>
    </citation>
    <scope>NUCLEOTIDE SEQUENCE [LARGE SCALE GENOMIC DNA]</scope>
    <source>
        <strain evidence="2">cv. Fuhuasheng</strain>
        <tissue evidence="1">Leaves</tissue>
    </source>
</reference>
<gene>
    <name evidence="1" type="ORF">Ahy_A03g013788</name>
</gene>
<evidence type="ECO:0008006" key="3">
    <source>
        <dbReference type="Google" id="ProtNLM"/>
    </source>
</evidence>
<name>A0A445DW81_ARAHY</name>
<dbReference type="Proteomes" id="UP000289738">
    <property type="component" value="Chromosome A03"/>
</dbReference>
<keyword evidence="2" id="KW-1185">Reference proteome</keyword>
<dbReference type="EMBL" id="SDMP01000003">
    <property type="protein sequence ID" value="RYR67435.1"/>
    <property type="molecule type" value="Genomic_DNA"/>
</dbReference>
<sequence>MVTNLSECINAVLKGTRYLPISAIMRITYKRLHKVERRSHSSLLDADSYRDYWPPLRRTQKGYQRCVSPIVTGGHRCLLSKSLSLLRNGGGSFRVRLLDGTCDYVLFQSLHYPCHHALAGCSIASIEWALYVHPVYRQEVIFKVYKMEFRLSQMSRCGEQ</sequence>
<proteinExistence type="predicted"/>
<evidence type="ECO:0000313" key="1">
    <source>
        <dbReference type="EMBL" id="RYR67435.1"/>
    </source>
</evidence>
<comment type="caution">
    <text evidence="1">The sequence shown here is derived from an EMBL/GenBank/DDBJ whole genome shotgun (WGS) entry which is preliminary data.</text>
</comment>
<evidence type="ECO:0000313" key="2">
    <source>
        <dbReference type="Proteomes" id="UP000289738"/>
    </source>
</evidence>